<organism evidence="3 4">
    <name type="scientific">Drosophila simulans</name>
    <name type="common">Fruit fly</name>
    <dbReference type="NCBI Taxonomy" id="7240"/>
    <lineage>
        <taxon>Eukaryota</taxon>
        <taxon>Metazoa</taxon>
        <taxon>Ecdysozoa</taxon>
        <taxon>Arthropoda</taxon>
        <taxon>Hexapoda</taxon>
        <taxon>Insecta</taxon>
        <taxon>Pterygota</taxon>
        <taxon>Neoptera</taxon>
        <taxon>Endopterygota</taxon>
        <taxon>Diptera</taxon>
        <taxon>Brachycera</taxon>
        <taxon>Muscomorpha</taxon>
        <taxon>Ephydroidea</taxon>
        <taxon>Drosophilidae</taxon>
        <taxon>Drosophila</taxon>
        <taxon>Sophophora</taxon>
    </lineage>
</organism>
<dbReference type="GO" id="GO:0007455">
    <property type="term" value="P:eye-antennal disc morphogenesis"/>
    <property type="evidence" value="ECO:0007669"/>
    <property type="project" value="EnsemblMetazoa"/>
</dbReference>
<dbReference type="GO" id="GO:0016318">
    <property type="term" value="P:ommatidial rotation"/>
    <property type="evidence" value="ECO:0007669"/>
    <property type="project" value="EnsemblMetazoa"/>
</dbReference>
<dbReference type="GO" id="GO:0007616">
    <property type="term" value="P:long-term memory"/>
    <property type="evidence" value="ECO:0007669"/>
    <property type="project" value="EnsemblMetazoa"/>
</dbReference>
<feature type="region of interest" description="Disordered" evidence="1">
    <location>
        <begin position="160"/>
        <end position="192"/>
    </location>
</feature>
<dbReference type="GO" id="GO:0031453">
    <property type="term" value="P:positive regulation of heterochromatin formation"/>
    <property type="evidence" value="ECO:0007669"/>
    <property type="project" value="EnsemblMetazoa"/>
</dbReference>
<dbReference type="GO" id="GO:0001751">
    <property type="term" value="P:compound eye photoreceptor cell differentiation"/>
    <property type="evidence" value="ECO:0007669"/>
    <property type="project" value="EnsemblMetazoa"/>
</dbReference>
<dbReference type="GO" id="GO:0004715">
    <property type="term" value="F:non-membrane spanning protein tyrosine kinase activity"/>
    <property type="evidence" value="ECO:0007669"/>
    <property type="project" value="EnsemblMetazoa"/>
</dbReference>
<dbReference type="GO" id="GO:0007424">
    <property type="term" value="P:open tracheal system development"/>
    <property type="evidence" value="ECO:0007669"/>
    <property type="project" value="EnsemblMetazoa"/>
</dbReference>
<dbReference type="Gene3D" id="1.10.510.10">
    <property type="entry name" value="Transferase(Phosphotransferase) domain 1"/>
    <property type="match status" value="1"/>
</dbReference>
<dbReference type="GO" id="GO:0060031">
    <property type="term" value="P:mediolateral intercalation"/>
    <property type="evidence" value="ECO:0007669"/>
    <property type="project" value="EnsemblMetazoa"/>
</dbReference>
<dbReference type="GO" id="GO:0035167">
    <property type="term" value="P:larval lymph gland hemopoiesis"/>
    <property type="evidence" value="ECO:0007669"/>
    <property type="project" value="EnsemblMetazoa"/>
</dbReference>
<accession>B4R2T6</accession>
<evidence type="ECO:0000256" key="1">
    <source>
        <dbReference type="SAM" id="MobiDB-lite"/>
    </source>
</evidence>
<dbReference type="EMBL" id="CM000366">
    <property type="protein sequence ID" value="EDX17635.1"/>
    <property type="molecule type" value="Genomic_DNA"/>
</dbReference>
<feature type="compositionally biased region" description="Polar residues" evidence="1">
    <location>
        <begin position="16"/>
        <end position="41"/>
    </location>
</feature>
<dbReference type="GO" id="GO:0045317">
    <property type="term" value="P:equator specification"/>
    <property type="evidence" value="ECO:0007669"/>
    <property type="project" value="EnsemblMetazoa"/>
</dbReference>
<dbReference type="GO" id="GO:0007442">
    <property type="term" value="P:hindgut morphogenesis"/>
    <property type="evidence" value="ECO:0007669"/>
    <property type="project" value="EnsemblMetazoa"/>
</dbReference>
<dbReference type="PANTHER" id="PTHR45807:SF7">
    <property type="entry name" value="TYROSINE-PROTEIN KINASE HOPSCOTCH"/>
    <property type="match status" value="1"/>
</dbReference>
<dbReference type="Proteomes" id="UP000000304">
    <property type="component" value="Chromosome X"/>
</dbReference>
<feature type="compositionally biased region" description="Polar residues" evidence="1">
    <location>
        <begin position="512"/>
        <end position="524"/>
    </location>
</feature>
<evidence type="ECO:0000313" key="3">
    <source>
        <dbReference type="EMBL" id="EDX17635.1"/>
    </source>
</evidence>
<dbReference type="GO" id="GO:0007481">
    <property type="term" value="P:haltere disc morphogenesis"/>
    <property type="evidence" value="ECO:0007669"/>
    <property type="project" value="EnsemblMetazoa"/>
</dbReference>
<evidence type="ECO:0000259" key="2">
    <source>
        <dbReference type="SMART" id="SM00219"/>
    </source>
</evidence>
<dbReference type="GO" id="GO:0071907">
    <property type="term" value="P:determination of digestive tract left/right asymmetry"/>
    <property type="evidence" value="ECO:0007669"/>
    <property type="project" value="EnsemblMetazoa"/>
</dbReference>
<dbReference type="GO" id="GO:0019100">
    <property type="term" value="P:male germ-line sex determination"/>
    <property type="evidence" value="ECO:0007669"/>
    <property type="project" value="EnsemblMetazoa"/>
</dbReference>
<reference evidence="3 4" key="1">
    <citation type="journal article" date="2007" name="Nature">
        <title>Evolution of genes and genomes on the Drosophila phylogeny.</title>
        <authorList>
            <consortium name="Drosophila 12 Genomes Consortium"/>
            <person name="Clark A.G."/>
            <person name="Eisen M.B."/>
            <person name="Smith D.R."/>
            <person name="Bergman C.M."/>
            <person name="Oliver B."/>
            <person name="Markow T.A."/>
            <person name="Kaufman T.C."/>
            <person name="Kellis M."/>
            <person name="Gelbart W."/>
            <person name="Iyer V.N."/>
            <person name="Pollard D.A."/>
            <person name="Sackton T.B."/>
            <person name="Larracuente A.M."/>
            <person name="Singh N.D."/>
            <person name="Abad J.P."/>
            <person name="Abt D.N."/>
            <person name="Adryan B."/>
            <person name="Aguade M."/>
            <person name="Akashi H."/>
            <person name="Anderson W.W."/>
            <person name="Aquadro C.F."/>
            <person name="Ardell D.H."/>
            <person name="Arguello R."/>
            <person name="Artieri C.G."/>
            <person name="Barbash D.A."/>
            <person name="Barker D."/>
            <person name="Barsanti P."/>
            <person name="Batterham P."/>
            <person name="Batzoglou S."/>
            <person name="Begun D."/>
            <person name="Bhutkar A."/>
            <person name="Blanco E."/>
            <person name="Bosak S.A."/>
            <person name="Bradley R.K."/>
            <person name="Brand A.D."/>
            <person name="Brent M.R."/>
            <person name="Brooks A.N."/>
            <person name="Brown R.H."/>
            <person name="Butlin R.K."/>
            <person name="Caggese C."/>
            <person name="Calvi B.R."/>
            <person name="Bernardo de Carvalho A."/>
            <person name="Caspi A."/>
            <person name="Castrezana S."/>
            <person name="Celniker S.E."/>
            <person name="Chang J.L."/>
            <person name="Chapple C."/>
            <person name="Chatterji S."/>
            <person name="Chinwalla A."/>
            <person name="Civetta A."/>
            <person name="Clifton S.W."/>
            <person name="Comeron J.M."/>
            <person name="Costello J.C."/>
            <person name="Coyne J.A."/>
            <person name="Daub J."/>
            <person name="David R.G."/>
            <person name="Delcher A.L."/>
            <person name="Delehaunty K."/>
            <person name="Do C.B."/>
            <person name="Ebling H."/>
            <person name="Edwards K."/>
            <person name="Eickbush T."/>
            <person name="Evans J.D."/>
            <person name="Filipski A."/>
            <person name="Findeiss S."/>
            <person name="Freyhult E."/>
            <person name="Fulton L."/>
            <person name="Fulton R."/>
            <person name="Garcia A.C."/>
            <person name="Gardiner A."/>
            <person name="Garfield D.A."/>
            <person name="Garvin B.E."/>
            <person name="Gibson G."/>
            <person name="Gilbert D."/>
            <person name="Gnerre S."/>
            <person name="Godfrey J."/>
            <person name="Good R."/>
            <person name="Gotea V."/>
            <person name="Gravely B."/>
            <person name="Greenberg A.J."/>
            <person name="Griffiths-Jones S."/>
            <person name="Gross S."/>
            <person name="Guigo R."/>
            <person name="Gustafson E.A."/>
            <person name="Haerty W."/>
            <person name="Hahn M.W."/>
            <person name="Halligan D.L."/>
            <person name="Halpern A.L."/>
            <person name="Halter G.M."/>
            <person name="Han M.V."/>
            <person name="Heger A."/>
            <person name="Hillier L."/>
            <person name="Hinrichs A.S."/>
            <person name="Holmes I."/>
            <person name="Hoskins R.A."/>
            <person name="Hubisz M.J."/>
            <person name="Hultmark D."/>
            <person name="Huntley M.A."/>
            <person name="Jaffe D.B."/>
            <person name="Jagadeeshan S."/>
            <person name="Jeck W.R."/>
            <person name="Johnson J."/>
            <person name="Jones C.D."/>
            <person name="Jordan W.C."/>
            <person name="Karpen G.H."/>
            <person name="Kataoka E."/>
            <person name="Keightley P.D."/>
            <person name="Kheradpour P."/>
            <person name="Kirkness E.F."/>
            <person name="Koerich L.B."/>
            <person name="Kristiansen K."/>
            <person name="Kudrna D."/>
            <person name="Kulathinal R.J."/>
            <person name="Kumar S."/>
            <person name="Kwok R."/>
            <person name="Lander E."/>
            <person name="Langley C.H."/>
            <person name="Lapoint R."/>
            <person name="Lazzaro B.P."/>
            <person name="Lee S.J."/>
            <person name="Levesque L."/>
            <person name="Li R."/>
            <person name="Lin C.F."/>
            <person name="Lin M.F."/>
            <person name="Lindblad-Toh K."/>
            <person name="Llopart A."/>
            <person name="Long M."/>
            <person name="Low L."/>
            <person name="Lozovsky E."/>
            <person name="Lu J."/>
            <person name="Luo M."/>
            <person name="Machado C.A."/>
            <person name="Makalowski W."/>
            <person name="Marzo M."/>
            <person name="Matsuda M."/>
            <person name="Matzkin L."/>
            <person name="McAllister B."/>
            <person name="McBride C.S."/>
            <person name="McKernan B."/>
            <person name="McKernan K."/>
            <person name="Mendez-Lago M."/>
            <person name="Minx P."/>
            <person name="Mollenhauer M.U."/>
            <person name="Montooth K."/>
            <person name="Mount S.M."/>
            <person name="Mu X."/>
            <person name="Myers E."/>
            <person name="Negre B."/>
            <person name="Newfeld S."/>
            <person name="Nielsen R."/>
            <person name="Noor M.A."/>
            <person name="O'Grady P."/>
            <person name="Pachter L."/>
            <person name="Papaceit M."/>
            <person name="Parisi M.J."/>
            <person name="Parisi M."/>
            <person name="Parts L."/>
            <person name="Pedersen J.S."/>
            <person name="Pesole G."/>
            <person name="Phillippy A.M."/>
            <person name="Ponting C.P."/>
            <person name="Pop M."/>
            <person name="Porcelli D."/>
            <person name="Powell J.R."/>
            <person name="Prohaska S."/>
            <person name="Pruitt K."/>
            <person name="Puig M."/>
            <person name="Quesneville H."/>
            <person name="Ram K.R."/>
            <person name="Rand D."/>
            <person name="Rasmussen M.D."/>
            <person name="Reed L.K."/>
            <person name="Reenan R."/>
            <person name="Reily A."/>
            <person name="Remington K.A."/>
            <person name="Rieger T.T."/>
            <person name="Ritchie M.G."/>
            <person name="Robin C."/>
            <person name="Rogers Y.H."/>
            <person name="Rohde C."/>
            <person name="Rozas J."/>
            <person name="Rubenfield M.J."/>
            <person name="Ruiz A."/>
            <person name="Russo S."/>
            <person name="Salzberg S.L."/>
            <person name="Sanchez-Gracia A."/>
            <person name="Saranga D.J."/>
            <person name="Sato H."/>
            <person name="Schaeffer S.W."/>
            <person name="Schatz M.C."/>
            <person name="Schlenke T."/>
            <person name="Schwartz R."/>
            <person name="Segarra C."/>
            <person name="Singh R.S."/>
            <person name="Sirot L."/>
            <person name="Sirota M."/>
            <person name="Sisneros N.B."/>
            <person name="Smith C.D."/>
            <person name="Smith T.F."/>
            <person name="Spieth J."/>
            <person name="Stage D.E."/>
            <person name="Stark A."/>
            <person name="Stephan W."/>
            <person name="Strausberg R.L."/>
            <person name="Strempel S."/>
            <person name="Sturgill D."/>
            <person name="Sutton G."/>
            <person name="Sutton G.G."/>
            <person name="Tao W."/>
            <person name="Teichmann S."/>
            <person name="Tobari Y.N."/>
            <person name="Tomimura Y."/>
            <person name="Tsolas J.M."/>
            <person name="Valente V.L."/>
            <person name="Venter E."/>
            <person name="Venter J.C."/>
            <person name="Vicario S."/>
            <person name="Vieira F.G."/>
            <person name="Vilella A.J."/>
            <person name="Villasante A."/>
            <person name="Walenz B."/>
            <person name="Wang J."/>
            <person name="Wasserman M."/>
            <person name="Watts T."/>
            <person name="Wilson D."/>
            <person name="Wilson R.K."/>
            <person name="Wing R.A."/>
            <person name="Wolfner M.F."/>
            <person name="Wong A."/>
            <person name="Wong G.K."/>
            <person name="Wu C.I."/>
            <person name="Wu G."/>
            <person name="Yamamoto D."/>
            <person name="Yang H.P."/>
            <person name="Yang S.P."/>
            <person name="Yorke J.A."/>
            <person name="Yoshida K."/>
            <person name="Zdobnov E."/>
            <person name="Zhang P."/>
            <person name="Zhang Y."/>
            <person name="Zimin A.V."/>
            <person name="Baldwin J."/>
            <person name="Abdouelleil A."/>
            <person name="Abdulkadir J."/>
            <person name="Abebe A."/>
            <person name="Abera B."/>
            <person name="Abreu J."/>
            <person name="Acer S.C."/>
            <person name="Aftuck L."/>
            <person name="Alexander A."/>
            <person name="An P."/>
            <person name="Anderson E."/>
            <person name="Anderson S."/>
            <person name="Arachi H."/>
            <person name="Azer M."/>
            <person name="Bachantsang P."/>
            <person name="Barry A."/>
            <person name="Bayul T."/>
            <person name="Berlin A."/>
            <person name="Bessette D."/>
            <person name="Bloom T."/>
            <person name="Blye J."/>
            <person name="Boguslavskiy L."/>
            <person name="Bonnet C."/>
            <person name="Boukhgalter B."/>
            <person name="Bourzgui I."/>
            <person name="Brown A."/>
            <person name="Cahill P."/>
            <person name="Channer S."/>
            <person name="Cheshatsang Y."/>
            <person name="Chuda L."/>
            <person name="Citroen M."/>
            <person name="Collymore A."/>
            <person name="Cooke P."/>
            <person name="Costello M."/>
            <person name="D'Aco K."/>
            <person name="Daza R."/>
            <person name="De Haan G."/>
            <person name="DeGray S."/>
            <person name="DeMaso C."/>
            <person name="Dhargay N."/>
            <person name="Dooley K."/>
            <person name="Dooley E."/>
            <person name="Doricent M."/>
            <person name="Dorje P."/>
            <person name="Dorjee K."/>
            <person name="Dupes A."/>
            <person name="Elong R."/>
            <person name="Falk J."/>
            <person name="Farina A."/>
            <person name="Faro S."/>
            <person name="Ferguson D."/>
            <person name="Fisher S."/>
            <person name="Foley C.D."/>
            <person name="Franke A."/>
            <person name="Friedrich D."/>
            <person name="Gadbois L."/>
            <person name="Gearin G."/>
            <person name="Gearin C.R."/>
            <person name="Giannoukos G."/>
            <person name="Goode T."/>
            <person name="Graham J."/>
            <person name="Grandbois E."/>
            <person name="Grewal S."/>
            <person name="Gyaltsen K."/>
            <person name="Hafez N."/>
            <person name="Hagos B."/>
            <person name="Hall J."/>
            <person name="Henson C."/>
            <person name="Hollinger A."/>
            <person name="Honan T."/>
            <person name="Huard M.D."/>
            <person name="Hughes L."/>
            <person name="Hurhula B."/>
            <person name="Husby M.E."/>
            <person name="Kamat A."/>
            <person name="Kanga B."/>
            <person name="Kashin S."/>
            <person name="Khazanovich D."/>
            <person name="Kisner P."/>
            <person name="Lance K."/>
            <person name="Lara M."/>
            <person name="Lee W."/>
            <person name="Lennon N."/>
            <person name="Letendre F."/>
            <person name="LeVine R."/>
            <person name="Lipovsky A."/>
            <person name="Liu X."/>
            <person name="Liu J."/>
            <person name="Liu S."/>
            <person name="Lokyitsang T."/>
            <person name="Lokyitsang Y."/>
            <person name="Lubonja R."/>
            <person name="Lui A."/>
            <person name="MacDonald P."/>
            <person name="Magnisalis V."/>
            <person name="Maru K."/>
            <person name="Matthews C."/>
            <person name="McCusker W."/>
            <person name="McDonough S."/>
            <person name="Mehta T."/>
            <person name="Meldrim J."/>
            <person name="Meneus L."/>
            <person name="Mihai O."/>
            <person name="Mihalev A."/>
            <person name="Mihova T."/>
            <person name="Mittelman R."/>
            <person name="Mlenga V."/>
            <person name="Montmayeur A."/>
            <person name="Mulrain L."/>
            <person name="Navidi A."/>
            <person name="Naylor J."/>
            <person name="Negash T."/>
            <person name="Nguyen T."/>
            <person name="Nguyen N."/>
            <person name="Nicol R."/>
            <person name="Norbu C."/>
            <person name="Norbu N."/>
            <person name="Novod N."/>
            <person name="O'Neill B."/>
            <person name="Osman S."/>
            <person name="Markiewicz E."/>
            <person name="Oyono O.L."/>
            <person name="Patti C."/>
            <person name="Phunkhang P."/>
            <person name="Pierre F."/>
            <person name="Priest M."/>
            <person name="Raghuraman S."/>
            <person name="Rege F."/>
            <person name="Reyes R."/>
            <person name="Rise C."/>
            <person name="Rogov P."/>
            <person name="Ross K."/>
            <person name="Ryan E."/>
            <person name="Settipalli S."/>
            <person name="Shea T."/>
            <person name="Sherpa N."/>
            <person name="Shi L."/>
            <person name="Shih D."/>
            <person name="Sparrow T."/>
            <person name="Spaulding J."/>
            <person name="Stalker J."/>
            <person name="Stange-Thomann N."/>
            <person name="Stavropoulos S."/>
            <person name="Stone C."/>
            <person name="Strader C."/>
            <person name="Tesfaye S."/>
            <person name="Thomson T."/>
            <person name="Thoulutsang Y."/>
            <person name="Thoulutsang D."/>
            <person name="Topham K."/>
            <person name="Topping I."/>
            <person name="Tsamla T."/>
            <person name="Vassiliev H."/>
            <person name="Vo A."/>
            <person name="Wangchuk T."/>
            <person name="Wangdi T."/>
            <person name="Weiand M."/>
            <person name="Wilkinson J."/>
            <person name="Wilson A."/>
            <person name="Yadav S."/>
            <person name="Young G."/>
            <person name="Yu Q."/>
            <person name="Zembek L."/>
            <person name="Zhong D."/>
            <person name="Zimmer A."/>
            <person name="Zwirko Z."/>
            <person name="Jaffe D.B."/>
            <person name="Alvarez P."/>
            <person name="Brockman W."/>
            <person name="Butler J."/>
            <person name="Chin C."/>
            <person name="Gnerre S."/>
            <person name="Grabherr M."/>
            <person name="Kleber M."/>
            <person name="Mauceli E."/>
            <person name="MacCallum I."/>
        </authorList>
    </citation>
    <scope>NUCLEOTIDE SEQUENCE [LARGE SCALE GENOMIC DNA]</scope>
    <source>
        <strain evidence="4">white501</strain>
    </source>
</reference>
<dbReference type="GO" id="GO:0005126">
    <property type="term" value="F:cytokine receptor binding"/>
    <property type="evidence" value="ECO:0007669"/>
    <property type="project" value="EnsemblMetazoa"/>
</dbReference>
<dbReference type="InterPro" id="IPR051286">
    <property type="entry name" value="JAK"/>
</dbReference>
<dbReference type="GO" id="GO:0019221">
    <property type="term" value="P:cytokine-mediated signaling pathway"/>
    <property type="evidence" value="ECO:0007669"/>
    <property type="project" value="TreeGrafter"/>
</dbReference>
<dbReference type="GO" id="GO:0007365">
    <property type="term" value="P:periodic partitioning"/>
    <property type="evidence" value="ECO:0007669"/>
    <property type="project" value="EnsemblMetazoa"/>
</dbReference>
<dbReference type="GO" id="GO:0007298">
    <property type="term" value="P:border follicle cell migration"/>
    <property type="evidence" value="ECO:0007669"/>
    <property type="project" value="EnsemblMetazoa"/>
</dbReference>
<evidence type="ECO:0000313" key="4">
    <source>
        <dbReference type="Proteomes" id="UP000000304"/>
    </source>
</evidence>
<dbReference type="STRING" id="7240.B4R2T6"/>
<feature type="compositionally biased region" description="Polar residues" evidence="1">
    <location>
        <begin position="160"/>
        <end position="176"/>
    </location>
</feature>
<gene>
    <name evidence="3" type="primary">Dsim\hop</name>
    <name evidence="3" type="ORF">Dsim_GD15992</name>
</gene>
<dbReference type="HOGENOM" id="CLU_520000_0_0_1"/>
<dbReference type="OrthoDB" id="1915767at2759"/>
<dbReference type="GO" id="GO:0007259">
    <property type="term" value="P:cell surface receptor signaling pathway via JAK-STAT"/>
    <property type="evidence" value="ECO:0007669"/>
    <property type="project" value="EnsemblMetazoa"/>
</dbReference>
<dbReference type="GO" id="GO:0030713">
    <property type="term" value="P:follicle cell of egg chamber stalk formation"/>
    <property type="evidence" value="ECO:0007669"/>
    <property type="project" value="EnsemblMetazoa"/>
</dbReference>
<proteinExistence type="predicted"/>
<dbReference type="GO" id="GO:0005829">
    <property type="term" value="C:cytosol"/>
    <property type="evidence" value="ECO:0007669"/>
    <property type="project" value="EnsemblMetazoa"/>
</dbReference>
<dbReference type="GO" id="GO:0019827">
    <property type="term" value="P:stem cell population maintenance"/>
    <property type="evidence" value="ECO:0007669"/>
    <property type="project" value="EnsemblMetazoa"/>
</dbReference>
<dbReference type="InterPro" id="IPR020635">
    <property type="entry name" value="Tyr_kinase_cat_dom"/>
</dbReference>
<dbReference type="InterPro" id="IPR011009">
    <property type="entry name" value="Kinase-like_dom_sf"/>
</dbReference>
<dbReference type="InterPro" id="IPR001245">
    <property type="entry name" value="Ser-Thr/Tyr_kinase_cat_dom"/>
</dbReference>
<protein>
    <submittedName>
        <fullName evidence="3">Hop</fullName>
    </submittedName>
</protein>
<dbReference type="GO" id="GO:0051607">
    <property type="term" value="P:defense response to virus"/>
    <property type="evidence" value="ECO:0007669"/>
    <property type="project" value="EnsemblMetazoa"/>
</dbReference>
<feature type="region of interest" description="Disordered" evidence="1">
    <location>
        <begin position="505"/>
        <end position="524"/>
    </location>
</feature>
<dbReference type="GO" id="GO:0007478">
    <property type="term" value="P:leg disc morphogenesis"/>
    <property type="evidence" value="ECO:0007669"/>
    <property type="project" value="EnsemblMetazoa"/>
</dbReference>
<feature type="domain" description="Tyrosine-protein kinase catalytic" evidence="2">
    <location>
        <begin position="318"/>
        <end position="498"/>
    </location>
</feature>
<dbReference type="GO" id="GO:0009898">
    <property type="term" value="C:cytoplasmic side of plasma membrane"/>
    <property type="evidence" value="ECO:0007669"/>
    <property type="project" value="EnsemblMetazoa"/>
</dbReference>
<dbReference type="SMART" id="SM00219">
    <property type="entry name" value="TyrKc"/>
    <property type="match status" value="1"/>
</dbReference>
<dbReference type="GO" id="GO:0007472">
    <property type="term" value="P:wing disc morphogenesis"/>
    <property type="evidence" value="ECO:0007669"/>
    <property type="project" value="EnsemblMetazoa"/>
</dbReference>
<feature type="region of interest" description="Disordered" evidence="1">
    <location>
        <begin position="1"/>
        <end position="41"/>
    </location>
</feature>
<name>B4R2T6_DROSI</name>
<dbReference type="SUPFAM" id="SSF56112">
    <property type="entry name" value="Protein kinase-like (PK-like)"/>
    <property type="match status" value="1"/>
</dbReference>
<sequence>MALANGGEDRMDDSSSGRTSLADSASLTNSSLRSGTSSQSIHTNDGTIRVFNFPPASLTASSQYAVRGDLQYDVPPAGHCTNCPAALRDTGALDIATSLAAGAFGSDVVPARRATQLPAGLLLSDAVPVPDMDSQLELIDGRSHKFLYRQMRYDMRTQQIPGDSLSGAQGQVNGTSRDGHADRRSGTVGGSAGDALHREALQTVFATQPVARPQLLCGLQDPRGFSQSEGEFAECGAFEVALCASGLPPGAHLYDRTVYLHRSVSAQRGGGPRQRIHRHQSGPLDVVAVQFRFHQHSVHSHHQHKFRWTRRQWQEGQTTFHQRWNRCLCASLSTRLPGAGTQGGQGHLRGHTQVDPGWSRGGNFYDLQNQRHLGATGNRWPAQGLRDAVPDGEGDEVLHLLPGHLHQVLSRGHLHLQILIVFGCLELRRDALEMFSRGEEPNLVPIQTSQEDFLNRLQSGERLNRPASCPDFIYDLMQLCWHATPRSRPSFATIVDIITKEVATKVTHPTDGHQSPTNQPADAE</sequence>
<dbReference type="Pfam" id="PF07714">
    <property type="entry name" value="PK_Tyr_Ser-Thr"/>
    <property type="match status" value="1"/>
</dbReference>
<dbReference type="GO" id="GO:0035556">
    <property type="term" value="P:intracellular signal transduction"/>
    <property type="evidence" value="ECO:0007669"/>
    <property type="project" value="TreeGrafter"/>
</dbReference>
<dbReference type="GO" id="GO:0045475">
    <property type="term" value="P:locomotor rhythm"/>
    <property type="evidence" value="ECO:0007669"/>
    <property type="project" value="EnsemblMetazoa"/>
</dbReference>
<dbReference type="PANTHER" id="PTHR45807">
    <property type="entry name" value="TYROSINE-PROTEIN KINASE HOPSCOTCH"/>
    <property type="match status" value="1"/>
</dbReference>
<dbReference type="AlphaFoldDB" id="B4R2T6"/>
<dbReference type="GO" id="GO:0035206">
    <property type="term" value="P:regulation of hemocyte proliferation"/>
    <property type="evidence" value="ECO:0007669"/>
    <property type="project" value="EnsemblMetazoa"/>
</dbReference>
<keyword evidence="4" id="KW-1185">Reference proteome</keyword>
<dbReference type="GO" id="GO:0016476">
    <property type="term" value="P:regulation of embryonic cell shape"/>
    <property type="evidence" value="ECO:0007669"/>
    <property type="project" value="EnsemblMetazoa"/>
</dbReference>
<dbReference type="GO" id="GO:0042386">
    <property type="term" value="P:hemocyte differentiation"/>
    <property type="evidence" value="ECO:0007669"/>
    <property type="project" value="EnsemblMetazoa"/>
</dbReference>